<evidence type="ECO:0000313" key="2">
    <source>
        <dbReference type="EMBL" id="HIS82292.1"/>
    </source>
</evidence>
<feature type="non-terminal residue" evidence="2">
    <location>
        <position position="75"/>
    </location>
</feature>
<dbReference type="Pfam" id="PF00005">
    <property type="entry name" value="ABC_tran"/>
    <property type="match status" value="1"/>
</dbReference>
<organism evidence="2 3">
    <name type="scientific">Candidatus Scatenecus faecavium</name>
    <dbReference type="NCBI Taxonomy" id="2840915"/>
    <lineage>
        <taxon>Bacteria</taxon>
        <taxon>Candidatus Scatenecus</taxon>
    </lineage>
</organism>
<dbReference type="InterPro" id="IPR027417">
    <property type="entry name" value="P-loop_NTPase"/>
</dbReference>
<sequence>MSSVTLKNVCKKYDSKVVIDKIDLEIKDKEFIVLVGASGCGKSTILRMIAGLEEISGGDILIGGKKVNDIPPKDR</sequence>
<dbReference type="InterPro" id="IPR047641">
    <property type="entry name" value="ABC_transpr_MalK/UgpC-like"/>
</dbReference>
<comment type="caution">
    <text evidence="2">The sequence shown here is derived from an EMBL/GenBank/DDBJ whole genome shotgun (WGS) entry which is preliminary data.</text>
</comment>
<dbReference type="SUPFAM" id="SSF52540">
    <property type="entry name" value="P-loop containing nucleoside triphosphate hydrolases"/>
    <property type="match status" value="1"/>
</dbReference>
<dbReference type="Proteomes" id="UP000824139">
    <property type="component" value="Unassembled WGS sequence"/>
</dbReference>
<dbReference type="GO" id="GO:0016887">
    <property type="term" value="F:ATP hydrolysis activity"/>
    <property type="evidence" value="ECO:0007669"/>
    <property type="project" value="InterPro"/>
</dbReference>
<dbReference type="PANTHER" id="PTHR43875">
    <property type="entry name" value="MALTODEXTRIN IMPORT ATP-BINDING PROTEIN MSMX"/>
    <property type="match status" value="1"/>
</dbReference>
<keyword evidence="2" id="KW-0547">Nucleotide-binding</keyword>
<evidence type="ECO:0000313" key="3">
    <source>
        <dbReference type="Proteomes" id="UP000824139"/>
    </source>
</evidence>
<name>A0A9D1FU69_9BACT</name>
<reference evidence="2" key="1">
    <citation type="submission" date="2020-10" db="EMBL/GenBank/DDBJ databases">
        <authorList>
            <person name="Gilroy R."/>
        </authorList>
    </citation>
    <scope>NUCLEOTIDE SEQUENCE</scope>
    <source>
        <strain evidence="2">CHK152-2994</strain>
    </source>
</reference>
<protein>
    <submittedName>
        <fullName evidence="2">ATP-binding cassette domain-containing protein</fullName>
    </submittedName>
</protein>
<dbReference type="GO" id="GO:0055052">
    <property type="term" value="C:ATP-binding cassette (ABC) transporter complex, substrate-binding subunit-containing"/>
    <property type="evidence" value="ECO:0007669"/>
    <property type="project" value="TreeGrafter"/>
</dbReference>
<accession>A0A9D1FU69</accession>
<dbReference type="GO" id="GO:0005524">
    <property type="term" value="F:ATP binding"/>
    <property type="evidence" value="ECO:0007669"/>
    <property type="project" value="UniProtKB-KW"/>
</dbReference>
<gene>
    <name evidence="2" type="ORF">IAD41_01630</name>
</gene>
<dbReference type="PANTHER" id="PTHR43875:SF1">
    <property type="entry name" value="OSMOPROTECTIVE COMPOUNDS UPTAKE ATP-BINDING PROTEIN GGTA"/>
    <property type="match status" value="1"/>
</dbReference>
<reference evidence="2" key="2">
    <citation type="journal article" date="2021" name="PeerJ">
        <title>Extensive microbial diversity within the chicken gut microbiome revealed by metagenomics and culture.</title>
        <authorList>
            <person name="Gilroy R."/>
            <person name="Ravi A."/>
            <person name="Getino M."/>
            <person name="Pursley I."/>
            <person name="Horton D.L."/>
            <person name="Alikhan N.F."/>
            <person name="Baker D."/>
            <person name="Gharbi K."/>
            <person name="Hall N."/>
            <person name="Watson M."/>
            <person name="Adriaenssens E.M."/>
            <person name="Foster-Nyarko E."/>
            <person name="Jarju S."/>
            <person name="Secka A."/>
            <person name="Antonio M."/>
            <person name="Oren A."/>
            <person name="Chaudhuri R.R."/>
            <person name="La Ragione R."/>
            <person name="Hildebrand F."/>
            <person name="Pallen M.J."/>
        </authorList>
    </citation>
    <scope>NUCLEOTIDE SEQUENCE</scope>
    <source>
        <strain evidence="2">CHK152-2994</strain>
    </source>
</reference>
<feature type="domain" description="ABC transporter" evidence="1">
    <location>
        <begin position="20"/>
        <end position="69"/>
    </location>
</feature>
<evidence type="ECO:0000259" key="1">
    <source>
        <dbReference type="Pfam" id="PF00005"/>
    </source>
</evidence>
<dbReference type="InterPro" id="IPR003439">
    <property type="entry name" value="ABC_transporter-like_ATP-bd"/>
</dbReference>
<dbReference type="EMBL" id="DVJO01000038">
    <property type="protein sequence ID" value="HIS82292.1"/>
    <property type="molecule type" value="Genomic_DNA"/>
</dbReference>
<proteinExistence type="predicted"/>
<dbReference type="AlphaFoldDB" id="A0A9D1FU69"/>
<dbReference type="Gene3D" id="3.40.50.300">
    <property type="entry name" value="P-loop containing nucleotide triphosphate hydrolases"/>
    <property type="match status" value="1"/>
</dbReference>
<keyword evidence="2" id="KW-0067">ATP-binding</keyword>